<dbReference type="PROSITE" id="PS01180">
    <property type="entry name" value="CUB"/>
    <property type="match status" value="1"/>
</dbReference>
<reference evidence="6" key="1">
    <citation type="submission" date="2017-10" db="EMBL/GenBank/DDBJ databases">
        <title>Rapid genome shrinkage in a self-fertile nematode reveals novel sperm competition proteins.</title>
        <authorList>
            <person name="Yin D."/>
            <person name="Schwarz E.M."/>
            <person name="Thomas C.G."/>
            <person name="Felde R.L."/>
            <person name="Korf I.F."/>
            <person name="Cutter A.D."/>
            <person name="Schartner C.M."/>
            <person name="Ralston E.J."/>
            <person name="Meyer B.J."/>
            <person name="Haag E.S."/>
        </authorList>
    </citation>
    <scope>NUCLEOTIDE SEQUENCE [LARGE SCALE GENOMIC DNA]</scope>
    <source>
        <strain evidence="6">JU1422</strain>
    </source>
</reference>
<organism evidence="5 6">
    <name type="scientific">Caenorhabditis nigoni</name>
    <dbReference type="NCBI Taxonomy" id="1611254"/>
    <lineage>
        <taxon>Eukaryota</taxon>
        <taxon>Metazoa</taxon>
        <taxon>Ecdysozoa</taxon>
        <taxon>Nematoda</taxon>
        <taxon>Chromadorea</taxon>
        <taxon>Rhabditida</taxon>
        <taxon>Rhabditina</taxon>
        <taxon>Rhabditomorpha</taxon>
        <taxon>Rhabditoidea</taxon>
        <taxon>Rhabditidae</taxon>
        <taxon>Peloderinae</taxon>
        <taxon>Caenorhabditis</taxon>
    </lineage>
</organism>
<dbReference type="Gene3D" id="3.10.100.10">
    <property type="entry name" value="Mannose-Binding Protein A, subunit A"/>
    <property type="match status" value="2"/>
</dbReference>
<feature type="domain" description="CUB" evidence="3">
    <location>
        <begin position="234"/>
        <end position="357"/>
    </location>
</feature>
<gene>
    <name evidence="5" type="primary">Cnig_chr_II.g4520</name>
    <name evidence="5" type="ORF">B9Z55_004520</name>
</gene>
<dbReference type="OrthoDB" id="5838622at2759"/>
<dbReference type="Pfam" id="PF00059">
    <property type="entry name" value="Lectin_C"/>
    <property type="match status" value="2"/>
</dbReference>
<evidence type="ECO:0000313" key="5">
    <source>
        <dbReference type="EMBL" id="PIC44000.1"/>
    </source>
</evidence>
<dbReference type="PANTHER" id="PTHR22991:SF43">
    <property type="entry name" value="C-TYPE LECTIN-RELATED"/>
    <property type="match status" value="1"/>
</dbReference>
<dbReference type="SMART" id="SM00042">
    <property type="entry name" value="CUB"/>
    <property type="match status" value="1"/>
</dbReference>
<evidence type="ECO:0000259" key="3">
    <source>
        <dbReference type="PROSITE" id="PS01180"/>
    </source>
</evidence>
<dbReference type="Proteomes" id="UP000230233">
    <property type="component" value="Chromosome II"/>
</dbReference>
<dbReference type="InterPro" id="IPR050976">
    <property type="entry name" value="Snaclec"/>
</dbReference>
<dbReference type="InterPro" id="IPR035914">
    <property type="entry name" value="Sperma_CUB_dom_sf"/>
</dbReference>
<dbReference type="SUPFAM" id="SSF49854">
    <property type="entry name" value="Spermadhesin, CUB domain"/>
    <property type="match status" value="1"/>
</dbReference>
<comment type="caution">
    <text evidence="5">The sequence shown here is derived from an EMBL/GenBank/DDBJ whole genome shotgun (WGS) entry which is preliminary data.</text>
</comment>
<dbReference type="SUPFAM" id="SSF56436">
    <property type="entry name" value="C-type lectin-like"/>
    <property type="match status" value="2"/>
</dbReference>
<evidence type="ECO:0008006" key="7">
    <source>
        <dbReference type="Google" id="ProtNLM"/>
    </source>
</evidence>
<keyword evidence="1" id="KW-1015">Disulfide bond</keyword>
<dbReference type="PROSITE" id="PS50041">
    <property type="entry name" value="C_TYPE_LECTIN_2"/>
    <property type="match status" value="2"/>
</dbReference>
<proteinExistence type="predicted"/>
<sequence length="358" mass="40647">MIHTPGVHRKRDNGAVSTIMGNSTKRAWIGLYCFENDPEKCSWDSEYGNAKEYNNFAPNFPYIEMDKCVYLKSSGKLAGKWLSGDCQEDQRSFVCEIPTTFEADCELNFNGNCYFPSVNKSIGFENARISCETHCGDLVSIHSAAEISFIKNYYKNHMDVDSIYIGTRANHWPGHYHRWVDDSKVDYTNFDVSEKKCLTMSLKTTETKAAGFWYGTDCLATEHFLCKRPIGKDCESTPSTVAPLEYKEHYTFLLKSGSFSSPNYPENYTAISTSVYSLATFGSQKIRLTFNDILTEYHYDYILIYDGDSIESPLIGNISGIHHEKNIFESSTNNLYVIFITDISVNKLGFTASFQSII</sequence>
<keyword evidence="6" id="KW-1185">Reference proteome</keyword>
<dbReference type="PANTHER" id="PTHR22991">
    <property type="entry name" value="PROTEIN CBG13490"/>
    <property type="match status" value="1"/>
</dbReference>
<dbReference type="CDD" id="cd00037">
    <property type="entry name" value="CLECT"/>
    <property type="match status" value="2"/>
</dbReference>
<dbReference type="Gene3D" id="2.60.120.290">
    <property type="entry name" value="Spermadhesin, CUB domain"/>
    <property type="match status" value="1"/>
</dbReference>
<dbReference type="STRING" id="1611254.A0A2G5UWY0"/>
<dbReference type="InterPro" id="IPR001304">
    <property type="entry name" value="C-type_lectin-like"/>
</dbReference>
<dbReference type="AlphaFoldDB" id="A0A2G5UWY0"/>
<feature type="domain" description="C-type lectin" evidence="4">
    <location>
        <begin position="109"/>
        <end position="227"/>
    </location>
</feature>
<feature type="domain" description="C-type lectin" evidence="4">
    <location>
        <begin position="1"/>
        <end position="88"/>
    </location>
</feature>
<comment type="caution">
    <text evidence="2">Lacks conserved residue(s) required for the propagation of feature annotation.</text>
</comment>
<dbReference type="CDD" id="cd00041">
    <property type="entry name" value="CUB"/>
    <property type="match status" value="1"/>
</dbReference>
<dbReference type="InterPro" id="IPR016187">
    <property type="entry name" value="CTDL_fold"/>
</dbReference>
<dbReference type="Pfam" id="PF00431">
    <property type="entry name" value="CUB"/>
    <property type="match status" value="1"/>
</dbReference>
<name>A0A2G5UWY0_9PELO</name>
<protein>
    <recommendedName>
        <fullName evidence="7">C-type lectin domain-containing protein</fullName>
    </recommendedName>
</protein>
<dbReference type="InterPro" id="IPR000859">
    <property type="entry name" value="CUB_dom"/>
</dbReference>
<evidence type="ECO:0000256" key="2">
    <source>
        <dbReference type="PROSITE-ProRule" id="PRU00059"/>
    </source>
</evidence>
<dbReference type="InterPro" id="IPR016186">
    <property type="entry name" value="C-type_lectin-like/link_sf"/>
</dbReference>
<accession>A0A2G5UWY0</accession>
<evidence type="ECO:0000259" key="4">
    <source>
        <dbReference type="PROSITE" id="PS50041"/>
    </source>
</evidence>
<evidence type="ECO:0000256" key="1">
    <source>
        <dbReference type="ARBA" id="ARBA00023157"/>
    </source>
</evidence>
<evidence type="ECO:0000313" key="6">
    <source>
        <dbReference type="Proteomes" id="UP000230233"/>
    </source>
</evidence>
<dbReference type="SMART" id="SM00034">
    <property type="entry name" value="CLECT"/>
    <property type="match status" value="1"/>
</dbReference>
<dbReference type="EMBL" id="PDUG01000002">
    <property type="protein sequence ID" value="PIC44000.1"/>
    <property type="molecule type" value="Genomic_DNA"/>
</dbReference>